<keyword evidence="5" id="KW-1185">Reference proteome</keyword>
<feature type="domain" description="N-acetyltransferase" evidence="3">
    <location>
        <begin position="1"/>
        <end position="139"/>
    </location>
</feature>
<dbReference type="OrthoDB" id="9787920at2"/>
<evidence type="ECO:0000256" key="2">
    <source>
        <dbReference type="ARBA" id="ARBA00023315"/>
    </source>
</evidence>
<evidence type="ECO:0000256" key="1">
    <source>
        <dbReference type="ARBA" id="ARBA00022679"/>
    </source>
</evidence>
<dbReference type="Proteomes" id="UP000318437">
    <property type="component" value="Unassembled WGS sequence"/>
</dbReference>
<accession>A0A5C6CYL0</accession>
<proteinExistence type="predicted"/>
<dbReference type="InterPro" id="IPR000182">
    <property type="entry name" value="GNAT_dom"/>
</dbReference>
<comment type="caution">
    <text evidence="4">The sequence shown here is derived from an EMBL/GenBank/DDBJ whole genome shotgun (WGS) entry which is preliminary data.</text>
</comment>
<keyword evidence="1 4" id="KW-0808">Transferase</keyword>
<sequence>MISLSTHDGCPQEVSAIIDSGIGEANDAAAPLHEVQPISCFARSGSGSVVGGAIGRRWGACCELQQLWVAPSHRRQGIGSQLLMAFEEHAKRHGCTYFCLETFSFQTPELYQSRGYQVEYERKGYPHRIVKYHMIKQADKHNGIQRLDTQCL</sequence>
<reference evidence="4 5" key="1">
    <citation type="submission" date="2019-02" db="EMBL/GenBank/DDBJ databases">
        <title>Deep-cultivation of Planctomycetes and their phenomic and genomic characterization uncovers novel biology.</title>
        <authorList>
            <person name="Wiegand S."/>
            <person name="Jogler M."/>
            <person name="Boedeker C."/>
            <person name="Pinto D."/>
            <person name="Vollmers J."/>
            <person name="Rivas-Marin E."/>
            <person name="Kohn T."/>
            <person name="Peeters S.H."/>
            <person name="Heuer A."/>
            <person name="Rast P."/>
            <person name="Oberbeckmann S."/>
            <person name="Bunk B."/>
            <person name="Jeske O."/>
            <person name="Meyerdierks A."/>
            <person name="Storesund J.E."/>
            <person name="Kallscheuer N."/>
            <person name="Luecker S."/>
            <person name="Lage O.M."/>
            <person name="Pohl T."/>
            <person name="Merkel B.J."/>
            <person name="Hornburger P."/>
            <person name="Mueller R.-W."/>
            <person name="Bruemmer F."/>
            <person name="Labrenz M."/>
            <person name="Spormann A.M."/>
            <person name="Op Den Camp H."/>
            <person name="Overmann J."/>
            <person name="Amann R."/>
            <person name="Jetten M.S.M."/>
            <person name="Mascher T."/>
            <person name="Medema M.H."/>
            <person name="Devos D.P."/>
            <person name="Kaster A.-K."/>
            <person name="Ovreas L."/>
            <person name="Rohde M."/>
            <person name="Galperin M.Y."/>
            <person name="Jogler C."/>
        </authorList>
    </citation>
    <scope>NUCLEOTIDE SEQUENCE [LARGE SCALE GENOMIC DNA]</scope>
    <source>
        <strain evidence="4 5">Pla144</strain>
    </source>
</reference>
<dbReference type="Pfam" id="PF00583">
    <property type="entry name" value="Acetyltransf_1"/>
    <property type="match status" value="1"/>
</dbReference>
<name>A0A5C6CYL0_9BACT</name>
<dbReference type="PROSITE" id="PS51186">
    <property type="entry name" value="GNAT"/>
    <property type="match status" value="1"/>
</dbReference>
<dbReference type="RefSeq" id="WP_146447962.1">
    <property type="nucleotide sequence ID" value="NZ_SJPS01000001.1"/>
</dbReference>
<dbReference type="InterPro" id="IPR016181">
    <property type="entry name" value="Acyl_CoA_acyltransferase"/>
</dbReference>
<dbReference type="SUPFAM" id="SSF55729">
    <property type="entry name" value="Acyl-CoA N-acyltransferases (Nat)"/>
    <property type="match status" value="1"/>
</dbReference>
<dbReference type="Gene3D" id="3.40.630.30">
    <property type="match status" value="1"/>
</dbReference>
<dbReference type="CDD" id="cd04301">
    <property type="entry name" value="NAT_SF"/>
    <property type="match status" value="1"/>
</dbReference>
<protein>
    <submittedName>
        <fullName evidence="4">Acetyltransferase (GNAT) family protein</fullName>
    </submittedName>
</protein>
<dbReference type="EMBL" id="SJPS01000001">
    <property type="protein sequence ID" value="TWU30023.1"/>
    <property type="molecule type" value="Genomic_DNA"/>
</dbReference>
<evidence type="ECO:0000259" key="3">
    <source>
        <dbReference type="PROSITE" id="PS51186"/>
    </source>
</evidence>
<evidence type="ECO:0000313" key="5">
    <source>
        <dbReference type="Proteomes" id="UP000318437"/>
    </source>
</evidence>
<keyword evidence="2" id="KW-0012">Acyltransferase</keyword>
<dbReference type="InterPro" id="IPR050680">
    <property type="entry name" value="YpeA/RimI_acetyltransf"/>
</dbReference>
<evidence type="ECO:0000313" key="4">
    <source>
        <dbReference type="EMBL" id="TWU30023.1"/>
    </source>
</evidence>
<dbReference type="PANTHER" id="PTHR43420">
    <property type="entry name" value="ACETYLTRANSFERASE"/>
    <property type="match status" value="1"/>
</dbReference>
<dbReference type="GO" id="GO:0016747">
    <property type="term" value="F:acyltransferase activity, transferring groups other than amino-acyl groups"/>
    <property type="evidence" value="ECO:0007669"/>
    <property type="project" value="InterPro"/>
</dbReference>
<gene>
    <name evidence="4" type="ORF">Pla144_08090</name>
</gene>
<organism evidence="4 5">
    <name type="scientific">Bythopirellula polymerisocia</name>
    <dbReference type="NCBI Taxonomy" id="2528003"/>
    <lineage>
        <taxon>Bacteria</taxon>
        <taxon>Pseudomonadati</taxon>
        <taxon>Planctomycetota</taxon>
        <taxon>Planctomycetia</taxon>
        <taxon>Pirellulales</taxon>
        <taxon>Lacipirellulaceae</taxon>
        <taxon>Bythopirellula</taxon>
    </lineage>
</organism>
<dbReference type="AlphaFoldDB" id="A0A5C6CYL0"/>
<dbReference type="PANTHER" id="PTHR43420:SF52">
    <property type="entry name" value="N-ACETYLTRANSFERASE YODP"/>
    <property type="match status" value="1"/>
</dbReference>